<evidence type="ECO:0000313" key="8">
    <source>
        <dbReference type="EMBL" id="RNJ52677.1"/>
    </source>
</evidence>
<evidence type="ECO:0000256" key="2">
    <source>
        <dbReference type="ARBA" id="ARBA00022692"/>
    </source>
</evidence>
<feature type="transmembrane region" description="Helical" evidence="6">
    <location>
        <begin position="125"/>
        <end position="152"/>
    </location>
</feature>
<proteinExistence type="inferred from homology"/>
<evidence type="ECO:0000259" key="7">
    <source>
        <dbReference type="Pfam" id="PF20684"/>
    </source>
</evidence>
<evidence type="ECO:0000256" key="4">
    <source>
        <dbReference type="ARBA" id="ARBA00023136"/>
    </source>
</evidence>
<dbReference type="Pfam" id="PF20684">
    <property type="entry name" value="Fung_rhodopsin"/>
    <property type="match status" value="1"/>
</dbReference>
<name>A0A3M9XWP4_9PEZI</name>
<dbReference type="InterPro" id="IPR052337">
    <property type="entry name" value="SAT4-like"/>
</dbReference>
<comment type="subcellular location">
    <subcellularLocation>
        <location evidence="1">Membrane</location>
        <topology evidence="1">Multi-pass membrane protein</topology>
    </subcellularLocation>
</comment>
<dbReference type="GO" id="GO:0016020">
    <property type="term" value="C:membrane"/>
    <property type="evidence" value="ECO:0007669"/>
    <property type="project" value="UniProtKB-SubCell"/>
</dbReference>
<dbReference type="GeneID" id="39606787"/>
<evidence type="ECO:0000256" key="6">
    <source>
        <dbReference type="SAM" id="Phobius"/>
    </source>
</evidence>
<dbReference type="Proteomes" id="UP000267145">
    <property type="component" value="Unassembled WGS sequence"/>
</dbReference>
<dbReference type="EMBL" id="RBVV01000183">
    <property type="protein sequence ID" value="RNJ52677.1"/>
    <property type="molecule type" value="Genomic_DNA"/>
</dbReference>
<comment type="caution">
    <text evidence="8">The sequence shown here is derived from an EMBL/GenBank/DDBJ whole genome shotgun (WGS) entry which is preliminary data.</text>
</comment>
<organism evidence="8 9">
    <name type="scientific">Verticillium nonalfalfae</name>
    <dbReference type="NCBI Taxonomy" id="1051616"/>
    <lineage>
        <taxon>Eukaryota</taxon>
        <taxon>Fungi</taxon>
        <taxon>Dikarya</taxon>
        <taxon>Ascomycota</taxon>
        <taxon>Pezizomycotina</taxon>
        <taxon>Sordariomycetes</taxon>
        <taxon>Hypocreomycetidae</taxon>
        <taxon>Glomerellales</taxon>
        <taxon>Plectosphaerellaceae</taxon>
        <taxon>Verticillium</taxon>
    </lineage>
</organism>
<comment type="similarity">
    <text evidence="5">Belongs to the SAT4 family.</text>
</comment>
<evidence type="ECO:0000256" key="1">
    <source>
        <dbReference type="ARBA" id="ARBA00004141"/>
    </source>
</evidence>
<dbReference type="RefSeq" id="XP_028490835.1">
    <property type="nucleotide sequence ID" value="XM_028637292.1"/>
</dbReference>
<keyword evidence="9" id="KW-1185">Reference proteome</keyword>
<feature type="transmembrane region" description="Helical" evidence="6">
    <location>
        <begin position="164"/>
        <end position="185"/>
    </location>
</feature>
<keyword evidence="2 6" id="KW-0812">Transmembrane</keyword>
<reference evidence="8 9" key="1">
    <citation type="submission" date="2018-10" db="EMBL/GenBank/DDBJ databases">
        <title>Genome sequence of Verticillium nonalfalfae VnAa140.</title>
        <authorList>
            <person name="Stajich J.E."/>
            <person name="Kasson M.T."/>
        </authorList>
    </citation>
    <scope>NUCLEOTIDE SEQUENCE [LARGE SCALE GENOMIC DNA]</scope>
    <source>
        <strain evidence="8 9">VnAa140</strain>
    </source>
</reference>
<evidence type="ECO:0000256" key="5">
    <source>
        <dbReference type="ARBA" id="ARBA00038359"/>
    </source>
</evidence>
<feature type="transmembrane region" description="Helical" evidence="6">
    <location>
        <begin position="54"/>
        <end position="74"/>
    </location>
</feature>
<protein>
    <recommendedName>
        <fullName evidence="7">Rhodopsin domain-containing protein</fullName>
    </recommendedName>
</protein>
<evidence type="ECO:0000313" key="9">
    <source>
        <dbReference type="Proteomes" id="UP000267145"/>
    </source>
</evidence>
<dbReference type="PANTHER" id="PTHR33048">
    <property type="entry name" value="PTH11-LIKE INTEGRAL MEMBRANE PROTEIN (AFU_ORTHOLOGUE AFUA_5G11245)"/>
    <property type="match status" value="1"/>
</dbReference>
<feature type="transmembrane region" description="Helical" evidence="6">
    <location>
        <begin position="12"/>
        <end position="33"/>
    </location>
</feature>
<keyword evidence="3 6" id="KW-1133">Transmembrane helix</keyword>
<dbReference type="InterPro" id="IPR049326">
    <property type="entry name" value="Rhodopsin_dom_fungi"/>
</dbReference>
<accession>A0A3M9XWP4</accession>
<keyword evidence="4 6" id="KW-0472">Membrane</keyword>
<dbReference type="PANTHER" id="PTHR33048:SF129">
    <property type="entry name" value="INTEGRAL MEMBRANE PROTEIN-RELATED"/>
    <property type="match status" value="1"/>
</dbReference>
<dbReference type="AlphaFoldDB" id="A0A3M9XWP4"/>
<feature type="domain" description="Rhodopsin" evidence="7">
    <location>
        <begin position="102"/>
        <end position="191"/>
    </location>
</feature>
<gene>
    <name evidence="8" type="ORF">D7B24_003098</name>
</gene>
<evidence type="ECO:0000256" key="3">
    <source>
        <dbReference type="ARBA" id="ARBA00022989"/>
    </source>
</evidence>
<sequence length="206" mass="23131">MNDDGSLSHDSLGPRALAIVTPFFVLAILIFSVRIYTRVTPTHKLDASDYTISIAILFEVVIYSLFAITVASGFGRHSYDDIRRVSTTEIRPDHDVARIHLFLQCRPINAHWEEVPGARCFSAEQIWICGYVIVAAAMFGDLTLAVMPMFLIWKLSRSIVERCLLTFLMALGLVATTAVVMRVVIMHTFDYTSPENFFRAATQVPN</sequence>